<reference evidence="1 2" key="1">
    <citation type="submission" date="2019-07" db="EMBL/GenBank/DDBJ databases">
        <title>Whole genome shotgun sequence of Skermanella aerolata NBRC 106429.</title>
        <authorList>
            <person name="Hosoyama A."/>
            <person name="Uohara A."/>
            <person name="Ohji S."/>
            <person name="Ichikawa N."/>
        </authorList>
    </citation>
    <scope>NUCLEOTIDE SEQUENCE [LARGE SCALE GENOMIC DNA]</scope>
    <source>
        <strain evidence="1 2">NBRC 106429</strain>
    </source>
</reference>
<evidence type="ECO:0000313" key="2">
    <source>
        <dbReference type="Proteomes" id="UP000321523"/>
    </source>
</evidence>
<gene>
    <name evidence="1" type="ORF">SAE02_35970</name>
</gene>
<dbReference type="EMBL" id="BJYZ01000016">
    <property type="protein sequence ID" value="GEO39449.1"/>
    <property type="molecule type" value="Genomic_DNA"/>
</dbReference>
<comment type="caution">
    <text evidence="1">The sequence shown here is derived from an EMBL/GenBank/DDBJ whole genome shotgun (WGS) entry which is preliminary data.</text>
</comment>
<accession>A0A512DSJ6</accession>
<organism evidence="1 2">
    <name type="scientific">Skermanella aerolata</name>
    <dbReference type="NCBI Taxonomy" id="393310"/>
    <lineage>
        <taxon>Bacteria</taxon>
        <taxon>Pseudomonadati</taxon>
        <taxon>Pseudomonadota</taxon>
        <taxon>Alphaproteobacteria</taxon>
        <taxon>Rhodospirillales</taxon>
        <taxon>Azospirillaceae</taxon>
        <taxon>Skermanella</taxon>
    </lineage>
</organism>
<protein>
    <submittedName>
        <fullName evidence="1">Uncharacterized protein</fullName>
    </submittedName>
</protein>
<keyword evidence="2" id="KW-1185">Reference proteome</keyword>
<sequence length="87" mass="9840">MYCSRHPLYVSNFLLRLASPHGEAGTRANHSARVAAWMTKRREQVAWYRRTGVTALQHQRQAAFARKDAIERELLALVTAPVPNTPA</sequence>
<evidence type="ECO:0000313" key="1">
    <source>
        <dbReference type="EMBL" id="GEO39449.1"/>
    </source>
</evidence>
<dbReference type="AlphaFoldDB" id="A0A512DSJ6"/>
<dbReference type="Proteomes" id="UP000321523">
    <property type="component" value="Unassembled WGS sequence"/>
</dbReference>
<proteinExistence type="predicted"/>
<name>A0A512DSJ6_9PROT</name>